<organism evidence="3 4">
    <name type="scientific">Streptomyces fodineus</name>
    <dbReference type="NCBI Taxonomy" id="1904616"/>
    <lineage>
        <taxon>Bacteria</taxon>
        <taxon>Bacillati</taxon>
        <taxon>Actinomycetota</taxon>
        <taxon>Actinomycetes</taxon>
        <taxon>Kitasatosporales</taxon>
        <taxon>Streptomycetaceae</taxon>
        <taxon>Streptomyces</taxon>
    </lineage>
</organism>
<evidence type="ECO:0000259" key="2">
    <source>
        <dbReference type="Pfam" id="PF01243"/>
    </source>
</evidence>
<dbReference type="Proteomes" id="UP000094960">
    <property type="component" value="Chromosome"/>
</dbReference>
<dbReference type="KEGG" id="spun:BFF78_27650"/>
<evidence type="ECO:0000313" key="4">
    <source>
        <dbReference type="Proteomes" id="UP000094960"/>
    </source>
</evidence>
<sequence>MGTYHAGSLAVQDLLGVRDRAAHVGRSLGQDIKPVAAAFLELQPLLVVGAADPGTGRVWASALTGTPGFVRATGPRQMSVVSDSGRDSRPQGARGRGRPTAAAAWARPATGEPHPRDDAGDPLTTALKTPGTPVGTIALDPRTRRRMRLNGRLRPTSRGFAVEADQVFSNCPKYIQRRETYETPDGRTPDSPHRLTELAQPQQEFVQRADTFFMATVHPGGADVSHRGGNPGFVQVASPHELTWPDYPGNAMFLTLGNLRSDPRAGLLFLDWTTGTTLQFTGEARAEFTAAGERRVRFTLTEALWTPSALPLRWSAPEYSPANPDLPG</sequence>
<protein>
    <submittedName>
        <fullName evidence="3">Pyridoxamine 5-phosphate oxidase</fullName>
    </submittedName>
</protein>
<feature type="region of interest" description="Disordered" evidence="1">
    <location>
        <begin position="76"/>
        <end position="138"/>
    </location>
</feature>
<dbReference type="InterPro" id="IPR012349">
    <property type="entry name" value="Split_barrel_FMN-bd"/>
</dbReference>
<proteinExistence type="predicted"/>
<dbReference type="Gene3D" id="2.30.110.10">
    <property type="entry name" value="Electron Transport, Fmn-binding Protein, Chain A"/>
    <property type="match status" value="1"/>
</dbReference>
<evidence type="ECO:0000313" key="3">
    <source>
        <dbReference type="EMBL" id="AOR34322.1"/>
    </source>
</evidence>
<reference evidence="4" key="1">
    <citation type="submission" date="2016-09" db="EMBL/GenBank/DDBJ databases">
        <title>Streptomyces puniciscabiei strain:TW1S1 Genome sequencing and assembly.</title>
        <authorList>
            <person name="Kim M.-K."/>
            <person name="Kim S.B."/>
        </authorList>
    </citation>
    <scope>NUCLEOTIDE SEQUENCE [LARGE SCALE GENOMIC DNA]</scope>
    <source>
        <strain evidence="4">TW1S1</strain>
    </source>
</reference>
<dbReference type="Pfam" id="PF01243">
    <property type="entry name" value="PNPOx_N"/>
    <property type="match status" value="1"/>
</dbReference>
<dbReference type="SUPFAM" id="SSF50475">
    <property type="entry name" value="FMN-binding split barrel"/>
    <property type="match status" value="1"/>
</dbReference>
<dbReference type="PANTHER" id="PTHR42815">
    <property type="entry name" value="FAD-BINDING, PUTATIVE (AFU_ORTHOLOGUE AFUA_6G07600)-RELATED"/>
    <property type="match status" value="1"/>
</dbReference>
<keyword evidence="4" id="KW-1185">Reference proteome</keyword>
<gene>
    <name evidence="3" type="ORF">BFF78_27650</name>
</gene>
<dbReference type="EMBL" id="CP017248">
    <property type="protein sequence ID" value="AOR34322.1"/>
    <property type="molecule type" value="Genomic_DNA"/>
</dbReference>
<dbReference type="PANTHER" id="PTHR42815:SF2">
    <property type="entry name" value="FAD-BINDING, PUTATIVE (AFU_ORTHOLOGUE AFUA_6G07600)-RELATED"/>
    <property type="match status" value="1"/>
</dbReference>
<evidence type="ECO:0000256" key="1">
    <source>
        <dbReference type="SAM" id="MobiDB-lite"/>
    </source>
</evidence>
<dbReference type="AlphaFoldDB" id="A0A1D7YFL6"/>
<accession>A0A1D7YFL6</accession>
<feature type="compositionally biased region" description="Low complexity" evidence="1">
    <location>
        <begin position="98"/>
        <end position="111"/>
    </location>
</feature>
<name>A0A1D7YFL6_9ACTN</name>
<feature type="domain" description="Pyridoxamine 5'-phosphate oxidase N-terminal" evidence="2">
    <location>
        <begin position="202"/>
        <end position="287"/>
    </location>
</feature>
<dbReference type="InterPro" id="IPR011576">
    <property type="entry name" value="Pyridox_Oxase_N"/>
</dbReference>
<dbReference type="RefSeq" id="WP_069780876.1">
    <property type="nucleotide sequence ID" value="NZ_CP017248.1"/>
</dbReference>